<dbReference type="EnsemblMetazoa" id="AALFPA23_007223.R9570">
    <property type="protein sequence ID" value="AALFPA23_007223.P9570"/>
    <property type="gene ID" value="AALFPA23_007223"/>
</dbReference>
<dbReference type="Pfam" id="PF00096">
    <property type="entry name" value="zf-C2H2"/>
    <property type="match status" value="5"/>
</dbReference>
<dbReference type="InterPro" id="IPR012934">
    <property type="entry name" value="Znf_AD"/>
</dbReference>
<evidence type="ECO:0000256" key="1">
    <source>
        <dbReference type="ARBA" id="ARBA00022723"/>
    </source>
</evidence>
<evidence type="ECO:0000256" key="2">
    <source>
        <dbReference type="ARBA" id="ARBA00022737"/>
    </source>
</evidence>
<accession>A0ABM1YA32</accession>
<dbReference type="PANTHER" id="PTHR24409">
    <property type="entry name" value="ZINC FINGER PROTEIN 142"/>
    <property type="match status" value="1"/>
</dbReference>
<feature type="domain" description="C2H2-type" evidence="8">
    <location>
        <begin position="386"/>
        <end position="413"/>
    </location>
</feature>
<dbReference type="Gene3D" id="3.30.160.60">
    <property type="entry name" value="Classic Zinc Finger"/>
    <property type="match status" value="5"/>
</dbReference>
<feature type="binding site" evidence="6">
    <location>
        <position position="84"/>
    </location>
    <ligand>
        <name>Zn(2+)</name>
        <dbReference type="ChEBI" id="CHEBI:29105"/>
    </ligand>
</feature>
<feature type="domain" description="C2H2-type" evidence="8">
    <location>
        <begin position="319"/>
        <end position="347"/>
    </location>
</feature>
<keyword evidence="11" id="KW-1185">Reference proteome</keyword>
<dbReference type="InterPro" id="IPR036236">
    <property type="entry name" value="Znf_C2H2_sf"/>
</dbReference>
<dbReference type="PANTHER" id="PTHR24409:SF295">
    <property type="entry name" value="AZ2-RELATED"/>
    <property type="match status" value="1"/>
</dbReference>
<evidence type="ECO:0000256" key="7">
    <source>
        <dbReference type="SAM" id="MobiDB-lite"/>
    </source>
</evidence>
<feature type="binding site" evidence="6">
    <location>
        <position position="31"/>
    </location>
    <ligand>
        <name>Zn(2+)</name>
        <dbReference type="ChEBI" id="CHEBI:29105"/>
    </ligand>
</feature>
<dbReference type="PROSITE" id="PS00028">
    <property type="entry name" value="ZINC_FINGER_C2H2_1"/>
    <property type="match status" value="9"/>
</dbReference>
<dbReference type="GeneID" id="115256546"/>
<proteinExistence type="predicted"/>
<dbReference type="SUPFAM" id="SSF57667">
    <property type="entry name" value="beta-beta-alpha zinc fingers"/>
    <property type="match status" value="3"/>
</dbReference>
<feature type="domain" description="C2H2-type" evidence="8">
    <location>
        <begin position="414"/>
        <end position="436"/>
    </location>
</feature>
<feature type="region of interest" description="Disordered" evidence="7">
    <location>
        <begin position="1"/>
        <end position="27"/>
    </location>
</feature>
<name>A0ABM1YA32_AEDAL</name>
<evidence type="ECO:0000256" key="6">
    <source>
        <dbReference type="PROSITE-ProRule" id="PRU01263"/>
    </source>
</evidence>
<keyword evidence="1 6" id="KW-0479">Metal-binding</keyword>
<dbReference type="SUPFAM" id="SSF57716">
    <property type="entry name" value="Glucocorticoid receptor-like (DNA-binding domain)"/>
    <property type="match status" value="1"/>
</dbReference>
<sequence>MPNLRKRPPASTGDSKRQQRPQEKQSTDSVCRVCMGWTSDSGLMVGLFDGQVQGTILAEVLALVGAVEPPTDDDRLPKWCCEGCLNALESAFKLRMMCQNSDRKLREAFSTNEEAVVVKQEVHEDNSNRNEMLDVKEAVVSESIKLPKLEIMDCVEEDQIRQMTVDADGEDIIVKADGDADSDIDETEEDQDATISKEVNKPNHRKTFLNPDVFDEVKALRFKCCGCNLTFDTSEELKTHSNEAHAHKKLSTQELQSKKQCDICYKVLFDDRNVRKHQQKDTLNFRCKVCGELFWSRQRVCLHYDRAHSSNPVIKGPSKDCCACQEQFETEEQLREHSVTVHLPNKPPPDPTRPYTCNVCYRCYKSDMLLYRHQSRKLWLKATTKHVCAQCGKAYRSPKALQMHEVSHTGEKLFQCSKCPKAYSNWSSCQRHVLNHNIPVDKYKCEICGYILKSSSGWKQHMLQHTGERPHKCPHCPATFATTVGLNSHLSTHTDENTVECPICKKQYKRNAELKRHLKFTHHKQKPFSCFFCPRQFVWKNRRKQHILQAHPKELQRNPLPPTELFGSLWSMQQRSEEAVLRQQGMVE</sequence>
<feature type="domain" description="C2H2-type" evidence="8">
    <location>
        <begin position="285"/>
        <end position="313"/>
    </location>
</feature>
<keyword evidence="3 5" id="KW-0863">Zinc-finger</keyword>
<dbReference type="Pfam" id="PF07776">
    <property type="entry name" value="zf-AD"/>
    <property type="match status" value="1"/>
</dbReference>
<feature type="domain" description="C2H2-type" evidence="8">
    <location>
        <begin position="499"/>
        <end position="527"/>
    </location>
</feature>
<dbReference type="SMART" id="SM00355">
    <property type="entry name" value="ZnF_C2H2"/>
    <property type="match status" value="10"/>
</dbReference>
<evidence type="ECO:0000256" key="5">
    <source>
        <dbReference type="PROSITE-ProRule" id="PRU00042"/>
    </source>
</evidence>
<feature type="domain" description="C2H2-type" evidence="8">
    <location>
        <begin position="471"/>
        <end position="498"/>
    </location>
</feature>
<dbReference type="Proteomes" id="UP000069940">
    <property type="component" value="Unassembled WGS sequence"/>
</dbReference>
<protein>
    <recommendedName>
        <fullName evidence="12">C2h2-type zn-finger protein</fullName>
    </recommendedName>
</protein>
<organism evidence="10 11">
    <name type="scientific">Aedes albopictus</name>
    <name type="common">Asian tiger mosquito</name>
    <name type="synonym">Stegomyia albopicta</name>
    <dbReference type="NCBI Taxonomy" id="7160"/>
    <lineage>
        <taxon>Eukaryota</taxon>
        <taxon>Metazoa</taxon>
        <taxon>Ecdysozoa</taxon>
        <taxon>Arthropoda</taxon>
        <taxon>Hexapoda</taxon>
        <taxon>Insecta</taxon>
        <taxon>Pterygota</taxon>
        <taxon>Neoptera</taxon>
        <taxon>Endopterygota</taxon>
        <taxon>Diptera</taxon>
        <taxon>Nematocera</taxon>
        <taxon>Culicoidea</taxon>
        <taxon>Culicidae</taxon>
        <taxon>Culicinae</taxon>
        <taxon>Aedini</taxon>
        <taxon>Aedes</taxon>
        <taxon>Stegomyia</taxon>
    </lineage>
</organism>
<dbReference type="PROSITE" id="PS50157">
    <property type="entry name" value="ZINC_FINGER_C2H2_2"/>
    <property type="match status" value="8"/>
</dbReference>
<dbReference type="Gene3D" id="3.40.1800.20">
    <property type="match status" value="1"/>
</dbReference>
<feature type="binding site" evidence="6">
    <location>
        <position position="81"/>
    </location>
    <ligand>
        <name>Zn(2+)</name>
        <dbReference type="ChEBI" id="CHEBI:29105"/>
    </ligand>
</feature>
<feature type="binding site" evidence="6">
    <location>
        <position position="34"/>
    </location>
    <ligand>
        <name>Zn(2+)</name>
        <dbReference type="ChEBI" id="CHEBI:29105"/>
    </ligand>
</feature>
<keyword evidence="2" id="KW-0677">Repeat</keyword>
<evidence type="ECO:0000259" key="9">
    <source>
        <dbReference type="PROSITE" id="PS51915"/>
    </source>
</evidence>
<dbReference type="PROSITE" id="PS51915">
    <property type="entry name" value="ZAD"/>
    <property type="match status" value="1"/>
</dbReference>
<evidence type="ECO:0000256" key="4">
    <source>
        <dbReference type="ARBA" id="ARBA00022833"/>
    </source>
</evidence>
<evidence type="ECO:0000256" key="3">
    <source>
        <dbReference type="ARBA" id="ARBA00022771"/>
    </source>
</evidence>
<keyword evidence="4 6" id="KW-0862">Zinc</keyword>
<reference evidence="10" key="2">
    <citation type="submission" date="2025-05" db="UniProtKB">
        <authorList>
            <consortium name="EnsemblMetazoa"/>
        </authorList>
    </citation>
    <scope>IDENTIFICATION</scope>
    <source>
        <strain evidence="10">Foshan</strain>
    </source>
</reference>
<dbReference type="SMART" id="SM00868">
    <property type="entry name" value="zf-AD"/>
    <property type="match status" value="1"/>
</dbReference>
<dbReference type="InterPro" id="IPR013087">
    <property type="entry name" value="Znf_C2H2_type"/>
</dbReference>
<feature type="domain" description="C2H2-type" evidence="8">
    <location>
        <begin position="222"/>
        <end position="250"/>
    </location>
</feature>
<feature type="domain" description="ZAD" evidence="9">
    <location>
        <begin position="29"/>
        <end position="108"/>
    </location>
</feature>
<feature type="domain" description="C2H2-type" evidence="8">
    <location>
        <begin position="443"/>
        <end position="470"/>
    </location>
</feature>
<dbReference type="RefSeq" id="XP_062698755.1">
    <property type="nucleotide sequence ID" value="XM_062842771.1"/>
</dbReference>
<feature type="compositionally biased region" description="Basic and acidic residues" evidence="7">
    <location>
        <begin position="14"/>
        <end position="26"/>
    </location>
</feature>
<evidence type="ECO:0000259" key="8">
    <source>
        <dbReference type="PROSITE" id="PS50157"/>
    </source>
</evidence>
<dbReference type="RefSeq" id="XP_029711127.1">
    <property type="nucleotide sequence ID" value="XM_029855267.2"/>
</dbReference>
<evidence type="ECO:0008006" key="12">
    <source>
        <dbReference type="Google" id="ProtNLM"/>
    </source>
</evidence>
<dbReference type="EnsemblMetazoa" id="AALFPA23_007223.R9571">
    <property type="protein sequence ID" value="AALFPA23_007223.P9571"/>
    <property type="gene ID" value="AALFPA23_007223"/>
</dbReference>
<reference evidence="11" key="1">
    <citation type="journal article" date="2015" name="Proc. Natl. Acad. Sci. U.S.A.">
        <title>Genome sequence of the Asian Tiger mosquito, Aedes albopictus, reveals insights into its biology, genetics, and evolution.</title>
        <authorList>
            <person name="Chen X.G."/>
            <person name="Jiang X."/>
            <person name="Gu J."/>
            <person name="Xu M."/>
            <person name="Wu Y."/>
            <person name="Deng Y."/>
            <person name="Zhang C."/>
            <person name="Bonizzoni M."/>
            <person name="Dermauw W."/>
            <person name="Vontas J."/>
            <person name="Armbruster P."/>
            <person name="Huang X."/>
            <person name="Yang Y."/>
            <person name="Zhang H."/>
            <person name="He W."/>
            <person name="Peng H."/>
            <person name="Liu Y."/>
            <person name="Wu K."/>
            <person name="Chen J."/>
            <person name="Lirakis M."/>
            <person name="Topalis P."/>
            <person name="Van Leeuwen T."/>
            <person name="Hall A.B."/>
            <person name="Jiang X."/>
            <person name="Thorpe C."/>
            <person name="Mueller R.L."/>
            <person name="Sun C."/>
            <person name="Waterhouse R.M."/>
            <person name="Yan G."/>
            <person name="Tu Z.J."/>
            <person name="Fang X."/>
            <person name="James A.A."/>
        </authorList>
    </citation>
    <scope>NUCLEOTIDE SEQUENCE [LARGE SCALE GENOMIC DNA]</scope>
    <source>
        <strain evidence="11">Foshan</strain>
    </source>
</reference>
<evidence type="ECO:0000313" key="11">
    <source>
        <dbReference type="Proteomes" id="UP000069940"/>
    </source>
</evidence>
<evidence type="ECO:0000313" key="10">
    <source>
        <dbReference type="EnsemblMetazoa" id="AALFPA23_007223.P9571"/>
    </source>
</evidence>